<dbReference type="KEGG" id="ccal:113465220"/>
<organism evidence="3 4">
    <name type="scientific">Ceratina calcarata</name>
    <dbReference type="NCBI Taxonomy" id="156304"/>
    <lineage>
        <taxon>Eukaryota</taxon>
        <taxon>Metazoa</taxon>
        <taxon>Ecdysozoa</taxon>
        <taxon>Arthropoda</taxon>
        <taxon>Hexapoda</taxon>
        <taxon>Insecta</taxon>
        <taxon>Pterygota</taxon>
        <taxon>Neoptera</taxon>
        <taxon>Endopterygota</taxon>
        <taxon>Hymenoptera</taxon>
        <taxon>Apocrita</taxon>
        <taxon>Aculeata</taxon>
        <taxon>Apoidea</taxon>
        <taxon>Anthophila</taxon>
        <taxon>Apidae</taxon>
        <taxon>Ceratina</taxon>
        <taxon>Zadontomerus</taxon>
    </lineage>
</organism>
<reference evidence="4" key="1">
    <citation type="submission" date="2025-08" db="UniProtKB">
        <authorList>
            <consortium name="RefSeq"/>
        </authorList>
    </citation>
    <scope>IDENTIFICATION</scope>
    <source>
        <tissue evidence="4">Whole body</tissue>
    </source>
</reference>
<keyword evidence="1" id="KW-0175">Coiled coil</keyword>
<dbReference type="InterPro" id="IPR038927">
    <property type="entry name" value="C6orf163"/>
</dbReference>
<protein>
    <submittedName>
        <fullName evidence="4">Uncharacterized protein C6orf163 homolog</fullName>
    </submittedName>
</protein>
<feature type="coiled-coil region" evidence="1">
    <location>
        <begin position="92"/>
        <end position="119"/>
    </location>
</feature>
<feature type="compositionally biased region" description="Basic and acidic residues" evidence="2">
    <location>
        <begin position="363"/>
        <end position="375"/>
    </location>
</feature>
<keyword evidence="3" id="KW-1185">Reference proteome</keyword>
<name>A0AAJ7SC44_9HYME</name>
<dbReference type="PANTHER" id="PTHR34645">
    <property type="entry name" value="SIMILAR TO HYPOTHETICAL PROTEIN"/>
    <property type="match status" value="1"/>
</dbReference>
<dbReference type="Proteomes" id="UP000694925">
    <property type="component" value="Unplaced"/>
</dbReference>
<proteinExistence type="predicted"/>
<feature type="region of interest" description="Disordered" evidence="2">
    <location>
        <begin position="363"/>
        <end position="382"/>
    </location>
</feature>
<dbReference type="PANTHER" id="PTHR34645:SF1">
    <property type="entry name" value="GENE 136-RELATED"/>
    <property type="match status" value="1"/>
</dbReference>
<evidence type="ECO:0000313" key="4">
    <source>
        <dbReference type="RefSeq" id="XP_026675361.1"/>
    </source>
</evidence>
<sequence>MYEDGPKCNVKLCSDNAVPSASVVRNCLGSSLAKVFFEYTHRDTTSLLNVLTPPQRSRTCFSIPSDVHLDQSETAPPTDHQITKAFVHQNILEIGEALLEEVKKQIEESLREKIERQSREKFYLYQAKKRREAEVYAEKLHEKYQDYIETVRHVLQEQLEVEWSKAAAECAKNTQKAVVQERINVVNEMMPKMRAEMTYAIQSLYKEFNEIFCAQRDKIIADFNQIMRDKHVKLQEEMREFRETVSRDLHIQRRQYEMQNAADVIYVLCMERLRSSKEKHVMHKYFQQQVEEFYKLIIRLRDVVNLMREEILDCHIEKKLLEEQLSKVIKHFQKFINFVFRAMPGHANYLLPLELQRLIRRDNDEEDKTNNEEPNKGQQRKS</sequence>
<dbReference type="RefSeq" id="XP_026675361.1">
    <property type="nucleotide sequence ID" value="XM_026819560.1"/>
</dbReference>
<dbReference type="GeneID" id="113465220"/>
<evidence type="ECO:0000256" key="1">
    <source>
        <dbReference type="SAM" id="Coils"/>
    </source>
</evidence>
<gene>
    <name evidence="4" type="primary">LOC113465220</name>
</gene>
<evidence type="ECO:0000313" key="3">
    <source>
        <dbReference type="Proteomes" id="UP000694925"/>
    </source>
</evidence>
<evidence type="ECO:0000256" key="2">
    <source>
        <dbReference type="SAM" id="MobiDB-lite"/>
    </source>
</evidence>
<dbReference type="AlphaFoldDB" id="A0AAJ7SC44"/>
<accession>A0AAJ7SC44</accession>